<dbReference type="RefSeq" id="WP_181052448.1">
    <property type="nucleotide sequence ID" value="NZ_JACDXJ010000001.1"/>
</dbReference>
<sequence>MAFFEIDANKPFPSPPIPQAISAGVVYEATAKYVLQAGAAAGNVIPMGPVPARARVVDVIVAATGQATTLSVGDGDDDDRYVTSGAVAAGAIVRLNSGVSRDYNYPTGDTIDIKLGGTPVAGGVVLLTVQYVQE</sequence>
<name>A0A838BN26_9HYPH</name>
<proteinExistence type="predicted"/>
<dbReference type="Proteomes" id="UP000572984">
    <property type="component" value="Unassembled WGS sequence"/>
</dbReference>
<evidence type="ECO:0000313" key="1">
    <source>
        <dbReference type="EMBL" id="MBA1156927.1"/>
    </source>
</evidence>
<protein>
    <submittedName>
        <fullName evidence="1">Uncharacterized protein</fullName>
    </submittedName>
</protein>
<organism evidence="1 2">
    <name type="scientific">Microvirga mediterraneensis</name>
    <dbReference type="NCBI Taxonomy" id="2754695"/>
    <lineage>
        <taxon>Bacteria</taxon>
        <taxon>Pseudomonadati</taxon>
        <taxon>Pseudomonadota</taxon>
        <taxon>Alphaproteobacteria</taxon>
        <taxon>Hyphomicrobiales</taxon>
        <taxon>Methylobacteriaceae</taxon>
        <taxon>Microvirga</taxon>
    </lineage>
</organism>
<comment type="caution">
    <text evidence="1">The sequence shown here is derived from an EMBL/GenBank/DDBJ whole genome shotgun (WGS) entry which is preliminary data.</text>
</comment>
<accession>A0A838BN26</accession>
<keyword evidence="2" id="KW-1185">Reference proteome</keyword>
<gene>
    <name evidence="1" type="ORF">H0S73_12395</name>
</gene>
<dbReference type="AlphaFoldDB" id="A0A838BN26"/>
<reference evidence="1 2" key="1">
    <citation type="submission" date="2020-07" db="EMBL/GenBank/DDBJ databases">
        <title>Draft genome and description of Microvirga mediterraneensis Marseille-Q2068 sp. nov.</title>
        <authorList>
            <person name="Boxberger M."/>
        </authorList>
    </citation>
    <scope>NUCLEOTIDE SEQUENCE [LARGE SCALE GENOMIC DNA]</scope>
    <source>
        <strain evidence="1 2">Marseille-Q2068</strain>
    </source>
</reference>
<evidence type="ECO:0000313" key="2">
    <source>
        <dbReference type="Proteomes" id="UP000572984"/>
    </source>
</evidence>
<dbReference type="EMBL" id="JACDXJ010000001">
    <property type="protein sequence ID" value="MBA1156927.1"/>
    <property type="molecule type" value="Genomic_DNA"/>
</dbReference>